<dbReference type="SUPFAM" id="SSF55681">
    <property type="entry name" value="Class II aaRS and biotin synthetases"/>
    <property type="match status" value="1"/>
</dbReference>
<feature type="compositionally biased region" description="Basic and acidic residues" evidence="13">
    <location>
        <begin position="203"/>
        <end position="223"/>
    </location>
</feature>
<dbReference type="CDD" id="cd04320">
    <property type="entry name" value="AspRS_cyto_N"/>
    <property type="match status" value="1"/>
</dbReference>
<dbReference type="InterPro" id="IPR045864">
    <property type="entry name" value="aa-tRNA-synth_II/BPL/LPL"/>
</dbReference>
<dbReference type="PROSITE" id="PS50862">
    <property type="entry name" value="AA_TRNA_LIGASE_II"/>
    <property type="match status" value="1"/>
</dbReference>
<dbReference type="EMBL" id="HACA01007870">
    <property type="protein sequence ID" value="CDW25231.1"/>
    <property type="molecule type" value="Transcribed_RNA"/>
</dbReference>
<evidence type="ECO:0000256" key="9">
    <source>
        <dbReference type="ARBA" id="ARBA00022917"/>
    </source>
</evidence>
<evidence type="ECO:0000256" key="3">
    <source>
        <dbReference type="ARBA" id="ARBA00012841"/>
    </source>
</evidence>
<dbReference type="NCBIfam" id="TIGR00458">
    <property type="entry name" value="aspS_nondisc"/>
    <property type="match status" value="1"/>
</dbReference>
<dbReference type="GO" id="GO:0005829">
    <property type="term" value="C:cytosol"/>
    <property type="evidence" value="ECO:0007669"/>
    <property type="project" value="TreeGrafter"/>
</dbReference>
<dbReference type="SUPFAM" id="SSF47060">
    <property type="entry name" value="S15/NS1 RNA-binding domain"/>
    <property type="match status" value="3"/>
</dbReference>
<evidence type="ECO:0000256" key="12">
    <source>
        <dbReference type="ARBA" id="ARBA00047904"/>
    </source>
</evidence>
<evidence type="ECO:0000259" key="14">
    <source>
        <dbReference type="PROSITE" id="PS50862"/>
    </source>
</evidence>
<sequence length="732" mass="81827">MTTGSEIDAKIREQGDKIRKMKADKAAKSLITPEVSSLLALKAEFKTTTGKDWKPDIEMGGSSAGESGGDQLSLQIKEQGDKIRDLKSSSAEKSLITAEVQVLLKLKGEYKSLMGKDWDPKASSSGSKSGDAPVVLVYTPGKKHTPEDETELLKSAEDILNLKITQCGDFIRKLKTNKSPKEEVDLEVSNLLFLKQVYKKKTGNDWKPKGADQSTESKKEKKSAQPPPKADGEKSEKQLKREAKKADKKAKVAEIKGANNTNNNSEGKSSSNEEANDGPDVSKGYYGKRPMIQSVDKPDIQLTPIKILSPKLSDQIIWMRARLHTSRAKGKQCFCVLRQQEFTIQCVAFVSENMSKQMVKYISHVSKESIVDVQARISSVNNPIEGCSIKNVELQLIQFWVVSASEPKLPLQIEDAMRKETEDENALNITVNQDTRLDNRVLDLRTPTNQAIFRVESGVCRLFREILTKMGFIEMHSPKIISAASEGGANVFSVSYFKTKAYLAQSPQLYKQMAIAADFDKVFTVGAVFRAEDSNTHRHLTEFVGLDLEMAFQFHYHEVLNTIGAMFTEMFKGLRDNYSSEIKAISEQFPCEPFKFIDPPLVLEYIEGVGMLKEAGVEMGEEEDLSTPNEKLLGRLVKAKYDTDFYILDKYPLAVRPFYTMPDPKSSKFSNSYDMFMRGEEILSGAQRIHDPDFLIQRAKFHGVALDSIKAYVDSFRYGCPPHAGGGIGMER</sequence>
<dbReference type="InterPro" id="IPR002312">
    <property type="entry name" value="Asp/Asn-tRNA-synth_IIb"/>
</dbReference>
<dbReference type="PANTHER" id="PTHR43450">
    <property type="entry name" value="ASPARTYL-TRNA SYNTHETASE"/>
    <property type="match status" value="1"/>
</dbReference>
<dbReference type="Gene3D" id="3.30.930.10">
    <property type="entry name" value="Bira Bifunctional Protein, Domain 2"/>
    <property type="match status" value="1"/>
</dbReference>
<dbReference type="SMART" id="SM00991">
    <property type="entry name" value="WHEP-TRS"/>
    <property type="match status" value="3"/>
</dbReference>
<keyword evidence="10" id="KW-0030">Aminoacyl-tRNA synthetase</keyword>
<keyword evidence="8" id="KW-0067">ATP-binding</keyword>
<evidence type="ECO:0000256" key="2">
    <source>
        <dbReference type="ARBA" id="ARBA00005312"/>
    </source>
</evidence>
<evidence type="ECO:0000256" key="4">
    <source>
        <dbReference type="ARBA" id="ARBA00018853"/>
    </source>
</evidence>
<comment type="catalytic activity">
    <reaction evidence="12">
        <text>tRNA(Asp) + L-aspartate + ATP = L-aspartyl-tRNA(Asp) + AMP + diphosphate</text>
        <dbReference type="Rhea" id="RHEA:19649"/>
        <dbReference type="Rhea" id="RHEA-COMP:9660"/>
        <dbReference type="Rhea" id="RHEA-COMP:9678"/>
        <dbReference type="ChEBI" id="CHEBI:29991"/>
        <dbReference type="ChEBI" id="CHEBI:30616"/>
        <dbReference type="ChEBI" id="CHEBI:33019"/>
        <dbReference type="ChEBI" id="CHEBI:78442"/>
        <dbReference type="ChEBI" id="CHEBI:78516"/>
        <dbReference type="ChEBI" id="CHEBI:456215"/>
        <dbReference type="EC" id="6.1.1.12"/>
    </reaction>
</comment>
<feature type="region of interest" description="Disordered" evidence="13">
    <location>
        <begin position="203"/>
        <end position="287"/>
    </location>
</feature>
<accession>A0A0K2TI85</accession>
<dbReference type="Gene3D" id="2.40.50.140">
    <property type="entry name" value="Nucleic acid-binding proteins"/>
    <property type="match status" value="1"/>
</dbReference>
<dbReference type="OrthoDB" id="372395at2759"/>
<evidence type="ECO:0000256" key="6">
    <source>
        <dbReference type="ARBA" id="ARBA00022598"/>
    </source>
</evidence>
<feature type="compositionally biased region" description="Low complexity" evidence="13">
    <location>
        <begin position="121"/>
        <end position="133"/>
    </location>
</feature>
<comment type="subcellular location">
    <subcellularLocation>
        <location evidence="1">Cytoplasm</location>
    </subcellularLocation>
</comment>
<dbReference type="InterPro" id="IPR004523">
    <property type="entry name" value="Asp-tRNA_synthase_2"/>
</dbReference>
<feature type="domain" description="WHEP-TRS" evidence="15">
    <location>
        <begin position="3"/>
        <end position="59"/>
    </location>
</feature>
<dbReference type="EC" id="6.1.1.12" evidence="3"/>
<evidence type="ECO:0000256" key="1">
    <source>
        <dbReference type="ARBA" id="ARBA00004496"/>
    </source>
</evidence>
<feature type="domain" description="WHEP-TRS" evidence="15">
    <location>
        <begin position="68"/>
        <end position="124"/>
    </location>
</feature>
<dbReference type="SUPFAM" id="SSF50249">
    <property type="entry name" value="Nucleic acid-binding proteins"/>
    <property type="match status" value="1"/>
</dbReference>
<dbReference type="PRINTS" id="PR01042">
    <property type="entry name" value="TRNASYNTHASP"/>
</dbReference>
<organism evidence="16">
    <name type="scientific">Lepeophtheirus salmonis</name>
    <name type="common">Salmon louse</name>
    <name type="synonym">Caligus salmonis</name>
    <dbReference type="NCBI Taxonomy" id="72036"/>
    <lineage>
        <taxon>Eukaryota</taxon>
        <taxon>Metazoa</taxon>
        <taxon>Ecdysozoa</taxon>
        <taxon>Arthropoda</taxon>
        <taxon>Crustacea</taxon>
        <taxon>Multicrustacea</taxon>
        <taxon>Hexanauplia</taxon>
        <taxon>Copepoda</taxon>
        <taxon>Siphonostomatoida</taxon>
        <taxon>Caligidae</taxon>
        <taxon>Lepeophtheirus</taxon>
    </lineage>
</organism>
<evidence type="ECO:0000256" key="8">
    <source>
        <dbReference type="ARBA" id="ARBA00022840"/>
    </source>
</evidence>
<dbReference type="InterPro" id="IPR000738">
    <property type="entry name" value="WHEP-TRS_dom"/>
</dbReference>
<proteinExistence type="inferred from homology"/>
<evidence type="ECO:0000256" key="7">
    <source>
        <dbReference type="ARBA" id="ARBA00022741"/>
    </source>
</evidence>
<evidence type="ECO:0000259" key="15">
    <source>
        <dbReference type="PROSITE" id="PS51185"/>
    </source>
</evidence>
<keyword evidence="5" id="KW-0963">Cytoplasm</keyword>
<dbReference type="GO" id="GO:0017101">
    <property type="term" value="C:aminoacyl-tRNA synthetase multienzyme complex"/>
    <property type="evidence" value="ECO:0007669"/>
    <property type="project" value="TreeGrafter"/>
</dbReference>
<dbReference type="PROSITE" id="PS51185">
    <property type="entry name" value="WHEP_TRS_2"/>
    <property type="match status" value="3"/>
</dbReference>
<feature type="non-terminal residue" evidence="16">
    <location>
        <position position="732"/>
    </location>
</feature>
<keyword evidence="6 16" id="KW-0436">Ligase</keyword>
<keyword evidence="7" id="KW-0547">Nucleotide-binding</keyword>
<feature type="region of interest" description="Disordered" evidence="13">
    <location>
        <begin position="115"/>
        <end position="148"/>
    </location>
</feature>
<dbReference type="AlphaFoldDB" id="A0A0K2TI85"/>
<dbReference type="InterPro" id="IPR004364">
    <property type="entry name" value="Aa-tRNA-synt_II"/>
</dbReference>
<feature type="domain" description="Aminoacyl-transfer RNA synthetases class-II family profile" evidence="14">
    <location>
        <begin position="453"/>
        <end position="732"/>
    </location>
</feature>
<dbReference type="Pfam" id="PF00152">
    <property type="entry name" value="tRNA-synt_2"/>
    <property type="match status" value="1"/>
</dbReference>
<dbReference type="CDD" id="cd00776">
    <property type="entry name" value="AsxRS_core"/>
    <property type="match status" value="1"/>
</dbReference>
<dbReference type="NCBIfam" id="NF003483">
    <property type="entry name" value="PRK05159.1"/>
    <property type="match status" value="1"/>
</dbReference>
<dbReference type="FunFam" id="3.30.930.10:FF:000013">
    <property type="entry name" value="Aspartate--tRNA ligase, cytoplasmic"/>
    <property type="match status" value="1"/>
</dbReference>
<dbReference type="PANTHER" id="PTHR43450:SF1">
    <property type="entry name" value="ASPARTATE--TRNA LIGASE, CYTOPLASMIC"/>
    <property type="match status" value="1"/>
</dbReference>
<feature type="domain" description="WHEP-TRS" evidence="15">
    <location>
        <begin position="156"/>
        <end position="212"/>
    </location>
</feature>
<comment type="similarity">
    <text evidence="2">Belongs to the class-II aminoacyl-tRNA synthetase family. Type 2 subfamily.</text>
</comment>
<protein>
    <recommendedName>
        <fullName evidence="4">Aspartate--tRNA ligase, cytoplasmic</fullName>
        <ecNumber evidence="3">6.1.1.12</ecNumber>
    </recommendedName>
    <alternativeName>
        <fullName evidence="11">Aspartyl-tRNA synthetase</fullName>
    </alternativeName>
</protein>
<dbReference type="GO" id="GO:0005524">
    <property type="term" value="F:ATP binding"/>
    <property type="evidence" value="ECO:0007669"/>
    <property type="project" value="UniProtKB-KW"/>
</dbReference>
<dbReference type="GO" id="GO:0003723">
    <property type="term" value="F:RNA binding"/>
    <property type="evidence" value="ECO:0007669"/>
    <property type="project" value="TreeGrafter"/>
</dbReference>
<feature type="region of interest" description="Disordered" evidence="13">
    <location>
        <begin position="51"/>
        <end position="75"/>
    </location>
</feature>
<evidence type="ECO:0000256" key="5">
    <source>
        <dbReference type="ARBA" id="ARBA00022490"/>
    </source>
</evidence>
<name>A0A0K2TI85_LEPSM</name>
<dbReference type="InterPro" id="IPR006195">
    <property type="entry name" value="aa-tRNA-synth_II"/>
</dbReference>
<dbReference type="GO" id="GO:0006422">
    <property type="term" value="P:aspartyl-tRNA aminoacylation"/>
    <property type="evidence" value="ECO:0007669"/>
    <property type="project" value="InterPro"/>
</dbReference>
<reference evidence="16" key="1">
    <citation type="submission" date="2014-05" db="EMBL/GenBank/DDBJ databases">
        <authorList>
            <person name="Chronopoulou M."/>
        </authorList>
    </citation>
    <scope>NUCLEOTIDE SEQUENCE</scope>
    <source>
        <tissue evidence="16">Whole organism</tissue>
    </source>
</reference>
<dbReference type="CDD" id="cd00936">
    <property type="entry name" value="WEPRS_RNA"/>
    <property type="match status" value="1"/>
</dbReference>
<dbReference type="Gene3D" id="1.10.287.10">
    <property type="entry name" value="S15/NS1, RNA-binding"/>
    <property type="match status" value="3"/>
</dbReference>
<feature type="compositionally biased region" description="Basic and acidic residues" evidence="13">
    <location>
        <begin position="230"/>
        <end position="254"/>
    </location>
</feature>
<evidence type="ECO:0000313" key="16">
    <source>
        <dbReference type="EMBL" id="CDW25231.1"/>
    </source>
</evidence>
<dbReference type="InterPro" id="IPR012340">
    <property type="entry name" value="NA-bd_OB-fold"/>
</dbReference>
<feature type="compositionally biased region" description="Low complexity" evidence="13">
    <location>
        <begin position="255"/>
        <end position="273"/>
    </location>
</feature>
<evidence type="ECO:0000256" key="13">
    <source>
        <dbReference type="SAM" id="MobiDB-lite"/>
    </source>
</evidence>
<evidence type="ECO:0000256" key="11">
    <source>
        <dbReference type="ARBA" id="ARBA00033155"/>
    </source>
</evidence>
<evidence type="ECO:0000256" key="10">
    <source>
        <dbReference type="ARBA" id="ARBA00023146"/>
    </source>
</evidence>
<dbReference type="InterPro" id="IPR009068">
    <property type="entry name" value="uS15_NS1_RNA-bd_sf"/>
</dbReference>
<dbReference type="Pfam" id="PF00458">
    <property type="entry name" value="WHEP-TRS"/>
    <property type="match status" value="3"/>
</dbReference>
<dbReference type="GO" id="GO:0004815">
    <property type="term" value="F:aspartate-tRNA ligase activity"/>
    <property type="evidence" value="ECO:0007669"/>
    <property type="project" value="UniProtKB-EC"/>
</dbReference>
<keyword evidence="9" id="KW-0648">Protein biosynthesis</keyword>